<evidence type="ECO:0000313" key="1">
    <source>
        <dbReference type="EMBL" id="MEC6832980.1"/>
    </source>
</evidence>
<reference evidence="1 2" key="1">
    <citation type="submission" date="2024-01" db="EMBL/GenBank/DDBJ databases">
        <title>Active colonisers of the gastrointestinal tract of Atlantic salmon farmed in a warm water region.</title>
        <authorList>
            <person name="Bowman J.P."/>
        </authorList>
    </citation>
    <scope>NUCLEOTIDE SEQUENCE [LARGE SCALE GENOMIC DNA]</scope>
    <source>
        <strain evidence="1 2">S3MW1</strain>
    </source>
</reference>
<gene>
    <name evidence="1" type="ORF">VXS06_14530</name>
</gene>
<evidence type="ECO:0000313" key="2">
    <source>
        <dbReference type="Proteomes" id="UP001306119"/>
    </source>
</evidence>
<name>A0ABU6L8V3_9GAMM</name>
<sequence length="65" mass="7663">MLRKFPLCVPVTSTFCNHLAERCNDRKPTTYNGKKVYVRAWELSPDKRKVKFTIEEAAMTKMVRQ</sequence>
<keyword evidence="2" id="KW-1185">Reference proteome</keyword>
<organism evidence="1 2">
    <name type="scientific">Photobacterium toruni</name>
    <dbReference type="NCBI Taxonomy" id="1935446"/>
    <lineage>
        <taxon>Bacteria</taxon>
        <taxon>Pseudomonadati</taxon>
        <taxon>Pseudomonadota</taxon>
        <taxon>Gammaproteobacteria</taxon>
        <taxon>Vibrionales</taxon>
        <taxon>Vibrionaceae</taxon>
        <taxon>Photobacterium</taxon>
    </lineage>
</organism>
<comment type="caution">
    <text evidence="1">The sequence shown here is derived from an EMBL/GenBank/DDBJ whole genome shotgun (WGS) entry which is preliminary data.</text>
</comment>
<dbReference type="EMBL" id="JAYXUG010000013">
    <property type="protein sequence ID" value="MEC6832980.1"/>
    <property type="molecule type" value="Genomic_DNA"/>
</dbReference>
<proteinExistence type="predicted"/>
<dbReference type="Proteomes" id="UP001306119">
    <property type="component" value="Unassembled WGS sequence"/>
</dbReference>
<accession>A0ABU6L8V3</accession>
<protein>
    <submittedName>
        <fullName evidence="1">Uncharacterized protein</fullName>
    </submittedName>
</protein>
<dbReference type="RefSeq" id="WP_327775281.1">
    <property type="nucleotide sequence ID" value="NZ_JAYXUG010000013.1"/>
</dbReference>